<dbReference type="Gene3D" id="2.120.10.30">
    <property type="entry name" value="TolB, C-terminal domain"/>
    <property type="match status" value="1"/>
</dbReference>
<feature type="region of interest" description="Disordered" evidence="2">
    <location>
        <begin position="670"/>
        <end position="695"/>
    </location>
</feature>
<dbReference type="EMBL" id="KV918942">
    <property type="protein sequence ID" value="OSX74564.1"/>
    <property type="molecule type" value="Genomic_DNA"/>
</dbReference>
<dbReference type="PANTHER" id="PTHR46769">
    <property type="entry name" value="POLYCYSTIC KIDNEY AND HEPATIC DISEASE 1 (AUTOSOMAL RECESSIVE)-LIKE 1"/>
    <property type="match status" value="1"/>
</dbReference>
<evidence type="ECO:0000256" key="2">
    <source>
        <dbReference type="SAM" id="MobiDB-lite"/>
    </source>
</evidence>
<dbReference type="AlphaFoldDB" id="A0A1X6P130"/>
<protein>
    <recommendedName>
        <fullName evidence="3">IPT/TIG domain-containing protein</fullName>
    </recommendedName>
</protein>
<dbReference type="SUPFAM" id="SSF50952">
    <property type="entry name" value="Soluble quinoprotein glucose dehydrogenase"/>
    <property type="match status" value="1"/>
</dbReference>
<accession>A0A1X6P130</accession>
<dbReference type="InterPro" id="IPR002909">
    <property type="entry name" value="IPT_dom"/>
</dbReference>
<proteinExistence type="predicted"/>
<dbReference type="OrthoDB" id="663146at2759"/>
<feature type="compositionally biased region" description="Pro residues" evidence="2">
    <location>
        <begin position="29"/>
        <end position="56"/>
    </location>
</feature>
<reference evidence="4 5" key="1">
    <citation type="submission" date="2017-03" db="EMBL/GenBank/DDBJ databases">
        <title>WGS assembly of Porphyra umbilicalis.</title>
        <authorList>
            <person name="Brawley S.H."/>
            <person name="Blouin N.A."/>
            <person name="Ficko-Blean E."/>
            <person name="Wheeler G.L."/>
            <person name="Lohr M."/>
            <person name="Goodson H.V."/>
            <person name="Jenkins J.W."/>
            <person name="Blaby-Haas C.E."/>
            <person name="Helliwell K.E."/>
            <person name="Chan C."/>
            <person name="Marriage T."/>
            <person name="Bhattacharya D."/>
            <person name="Klein A.S."/>
            <person name="Badis Y."/>
            <person name="Brodie J."/>
            <person name="Cao Y."/>
            <person name="Collen J."/>
            <person name="Dittami S.M."/>
            <person name="Gachon C.M."/>
            <person name="Green B.R."/>
            <person name="Karpowicz S."/>
            <person name="Kim J.W."/>
            <person name="Kudahl U."/>
            <person name="Lin S."/>
            <person name="Michel G."/>
            <person name="Mittag M."/>
            <person name="Olson B.J."/>
            <person name="Pangilinan J."/>
            <person name="Peng Y."/>
            <person name="Qiu H."/>
            <person name="Shu S."/>
            <person name="Singer J.T."/>
            <person name="Smith A.G."/>
            <person name="Sprecher B.N."/>
            <person name="Wagner V."/>
            <person name="Wang W."/>
            <person name="Wang Z.-Y."/>
            <person name="Yan J."/>
            <person name="Yarish C."/>
            <person name="Zoeuner-Riek S."/>
            <person name="Zhuang Y."/>
            <person name="Zou Y."/>
            <person name="Lindquist E.A."/>
            <person name="Grimwood J."/>
            <person name="Barry K."/>
            <person name="Rokhsar D.S."/>
            <person name="Schmutz J."/>
            <person name="Stiller J.W."/>
            <person name="Grossman A.R."/>
            <person name="Prochnik S.E."/>
        </authorList>
    </citation>
    <scope>NUCLEOTIDE SEQUENCE [LARGE SCALE GENOMIC DNA]</scope>
    <source>
        <strain evidence="4">4086291</strain>
    </source>
</reference>
<dbReference type="InterPro" id="IPR052387">
    <property type="entry name" value="Fibrocystin"/>
</dbReference>
<dbReference type="CDD" id="cd00603">
    <property type="entry name" value="IPT_PCSR"/>
    <property type="match status" value="2"/>
</dbReference>
<evidence type="ECO:0000259" key="3">
    <source>
        <dbReference type="SMART" id="SM00429"/>
    </source>
</evidence>
<dbReference type="InterPro" id="IPR013783">
    <property type="entry name" value="Ig-like_fold"/>
</dbReference>
<evidence type="ECO:0000256" key="1">
    <source>
        <dbReference type="ARBA" id="ARBA00022729"/>
    </source>
</evidence>
<evidence type="ECO:0000313" key="5">
    <source>
        <dbReference type="Proteomes" id="UP000218209"/>
    </source>
</evidence>
<dbReference type="InterPro" id="IPR011042">
    <property type="entry name" value="6-blade_b-propeller_TolB-like"/>
</dbReference>
<organism evidence="4 5">
    <name type="scientific">Porphyra umbilicalis</name>
    <name type="common">Purple laver</name>
    <name type="synonym">Red alga</name>
    <dbReference type="NCBI Taxonomy" id="2786"/>
    <lineage>
        <taxon>Eukaryota</taxon>
        <taxon>Rhodophyta</taxon>
        <taxon>Bangiophyceae</taxon>
        <taxon>Bangiales</taxon>
        <taxon>Bangiaceae</taxon>
        <taxon>Porphyra</taxon>
    </lineage>
</organism>
<dbReference type="SMART" id="SM00429">
    <property type="entry name" value="IPT"/>
    <property type="match status" value="2"/>
</dbReference>
<dbReference type="SUPFAM" id="SSF81296">
    <property type="entry name" value="E set domains"/>
    <property type="match status" value="2"/>
</dbReference>
<dbReference type="PANTHER" id="PTHR46769:SF2">
    <property type="entry name" value="FIBROCYSTIN-L ISOFORM 2 PRECURSOR-RELATED"/>
    <property type="match status" value="1"/>
</dbReference>
<gene>
    <name evidence="4" type="ORF">BU14_0284s0017</name>
</gene>
<feature type="domain" description="IPT/TIG" evidence="3">
    <location>
        <begin position="309"/>
        <end position="393"/>
    </location>
</feature>
<feature type="domain" description="IPT/TIG" evidence="3">
    <location>
        <begin position="805"/>
        <end position="893"/>
    </location>
</feature>
<evidence type="ECO:0000313" key="4">
    <source>
        <dbReference type="EMBL" id="OSX74564.1"/>
    </source>
</evidence>
<dbReference type="Proteomes" id="UP000218209">
    <property type="component" value="Unassembled WGS sequence"/>
</dbReference>
<dbReference type="InterPro" id="IPR011041">
    <property type="entry name" value="Quinoprot_gluc/sorb_DH_b-prop"/>
</dbReference>
<feature type="region of interest" description="Disordered" evidence="2">
    <location>
        <begin position="15"/>
        <end position="56"/>
    </location>
</feature>
<dbReference type="Pfam" id="PF01833">
    <property type="entry name" value="TIG"/>
    <property type="match status" value="2"/>
</dbReference>
<dbReference type="Gene3D" id="2.60.40.10">
    <property type="entry name" value="Immunoglobulins"/>
    <property type="match status" value="2"/>
</dbReference>
<sequence length="895" mass="89553">MVALQGIEVAAAATVADDTPREMTQSPEIPMPAPAPPAPVVPAPTAPAPAAVPPPATQDHFAHAVIDPLPGAVIANGDGVASVTLSAFDSHTHRFHADGSAGRLVSFTWTAAATGAVLGRGVSVTVELALGTTGVRLNVVDDGGNDSAAETVVTVAGSLARGAYCYYYKDVGGALPADAAGGPAPVHAAVAAGLSFPTAAAFPVGPAGRDAFAQRCVFLYKVEADAEVAFAAAYAGGSVALTVGGETVLAASAGGSATATGTVRLAAGMHAAETTYTHAAGSAAAAMTLTAGGAPIPNAALEWDRATVVPIITSVSPAAGGLAQGTRVTIRGVGFYAPAPAVTFGGVPATGVARTGSTVLRVLAPAADGAGTVGVAVAGGGAVGGAAAAYTYEAGRAHPIKFRQTALKAADGKDFRIAGPTAIALGPDGRVYVGQYKEHVQALTIDGDYVVTDVCTSASVGDKRSVLSLSFDPLETGDGLRLLAATSILYYAQNHKQRRSAWDNGQVVVLRPGVGGSCLGVEAVLIDGLPVSNHDHAVQALEWDQQGALLLAAGGFTNQGANVKGIRLGGVDETPLSAAVLRAPVHAAGFDGRITYDQTVDERATRQTGGTVSVWAAGLRNAFDTVLHTNGALYGTDNGPNAGYGDVAVGCGASAKGYGQKDKLLRLTAGSYHGHPNRNRARDDPRQCTYHRNSDGAGGGYTPALADLGRSSMNGVLEFMGNAFGGALKHDLLIAKFSGRRGAGVTARARLSADGKAVTSLADLLPFSGLLLVQAASGAVLAPQTQKNRVTIYVPDYPPPPAAAPPAVAGVAPHRGRIGGGNGVTIAGHNFGAAPTATLGGRPCGNVRDVAADGTSFRCTAPAGVAGALVRVVVTAGGRGSATTPGRGDYWYMEV</sequence>
<dbReference type="InterPro" id="IPR014756">
    <property type="entry name" value="Ig_E-set"/>
</dbReference>
<keyword evidence="5" id="KW-1185">Reference proteome</keyword>
<keyword evidence="1" id="KW-0732">Signal</keyword>
<name>A0A1X6P130_PORUM</name>